<dbReference type="InterPro" id="IPR026669">
    <property type="entry name" value="Arsenite_MeTrfase-like"/>
</dbReference>
<keyword evidence="11" id="KW-1185">Reference proteome</keyword>
<comment type="catalytic activity">
    <reaction evidence="6">
        <text>arsenic triglutathione + [thioredoxin]-dithiol + S-adenosyl-L-methionine + 2 H2O = methylarsonous acid + [thioredoxin]-disulfide + 3 glutathione + S-adenosyl-L-homocysteine + H(+)</text>
        <dbReference type="Rhea" id="RHEA:69460"/>
        <dbReference type="Rhea" id="RHEA-COMP:10698"/>
        <dbReference type="Rhea" id="RHEA-COMP:10700"/>
        <dbReference type="ChEBI" id="CHEBI:15377"/>
        <dbReference type="ChEBI" id="CHEBI:15378"/>
        <dbReference type="ChEBI" id="CHEBI:17826"/>
        <dbReference type="ChEBI" id="CHEBI:29950"/>
        <dbReference type="ChEBI" id="CHEBI:50058"/>
        <dbReference type="ChEBI" id="CHEBI:57856"/>
        <dbReference type="ChEBI" id="CHEBI:57925"/>
        <dbReference type="ChEBI" id="CHEBI:59789"/>
        <dbReference type="ChEBI" id="CHEBI:183640"/>
        <dbReference type="EC" id="2.1.1.137"/>
    </reaction>
</comment>
<evidence type="ECO:0000313" key="10">
    <source>
        <dbReference type="EMBL" id="AHC15805.1"/>
    </source>
</evidence>
<proteinExistence type="inferred from homology"/>
<dbReference type="EMBL" id="CP006939">
    <property type="protein sequence ID" value="AHC15805.1"/>
    <property type="molecule type" value="Genomic_DNA"/>
</dbReference>
<gene>
    <name evidence="10" type="ORF">L21SP2_2452</name>
</gene>
<evidence type="ECO:0000259" key="9">
    <source>
        <dbReference type="Pfam" id="PF13847"/>
    </source>
</evidence>
<evidence type="ECO:0000256" key="2">
    <source>
        <dbReference type="ARBA" id="ARBA00022691"/>
    </source>
</evidence>
<dbReference type="Proteomes" id="UP000018680">
    <property type="component" value="Chromosome"/>
</dbReference>
<keyword evidence="2" id="KW-0949">S-adenosyl-L-methionine</keyword>
<comment type="catalytic activity">
    <reaction evidence="7">
        <text>arsenic triglutathione + 2 [thioredoxin]-dithiol + 2 S-adenosyl-L-methionine + H2O = dimethylarsinous acid + 2 [thioredoxin]-disulfide + 3 glutathione + 2 S-adenosyl-L-homocysteine + 2 H(+)</text>
        <dbReference type="Rhea" id="RHEA:69464"/>
        <dbReference type="Rhea" id="RHEA-COMP:10698"/>
        <dbReference type="Rhea" id="RHEA-COMP:10700"/>
        <dbReference type="ChEBI" id="CHEBI:15377"/>
        <dbReference type="ChEBI" id="CHEBI:15378"/>
        <dbReference type="ChEBI" id="CHEBI:23808"/>
        <dbReference type="ChEBI" id="CHEBI:29950"/>
        <dbReference type="ChEBI" id="CHEBI:50058"/>
        <dbReference type="ChEBI" id="CHEBI:57856"/>
        <dbReference type="ChEBI" id="CHEBI:57925"/>
        <dbReference type="ChEBI" id="CHEBI:59789"/>
        <dbReference type="ChEBI" id="CHEBI:183640"/>
        <dbReference type="EC" id="2.1.1.137"/>
    </reaction>
</comment>
<dbReference type="CDD" id="cd02440">
    <property type="entry name" value="AdoMet_MTases"/>
    <property type="match status" value="1"/>
</dbReference>
<evidence type="ECO:0000256" key="4">
    <source>
        <dbReference type="ARBA" id="ARBA00034521"/>
    </source>
</evidence>
<dbReference type="STRING" id="1307761.L21SP2_2452"/>
<accession>V5WJJ1</accession>
<feature type="domain" description="Methyltransferase" evidence="9">
    <location>
        <begin position="38"/>
        <end position="179"/>
    </location>
</feature>
<dbReference type="PANTHER" id="PTHR43675:SF8">
    <property type="entry name" value="ARSENITE METHYLTRANSFERASE"/>
    <property type="match status" value="1"/>
</dbReference>
<dbReference type="RefSeq" id="WP_024268708.1">
    <property type="nucleotide sequence ID" value="NC_023035.1"/>
</dbReference>
<dbReference type="EC" id="2.1.1.137" evidence="4"/>
<evidence type="ECO:0000256" key="7">
    <source>
        <dbReference type="ARBA" id="ARBA00047943"/>
    </source>
</evidence>
<dbReference type="GO" id="GO:0032259">
    <property type="term" value="P:methylation"/>
    <property type="evidence" value="ECO:0007669"/>
    <property type="project" value="UniProtKB-KW"/>
</dbReference>
<sequence>MSEENVLSAIDLRYSDLAETSCCLSCGGAIDKSQPRPGEVCVDLGSGRGNDLVTLAEAVGPEGRVHGVDISRGMLAKARKTITKLNLEEQVELHQSNLEYIPLKCNSVDLLISNCTINHAADKGMVWKEIHRILKPGGRFVVSDIYSLQPVPHEYAEDPQAVAECWAGSVTREEYITQLSDAGFKDVQILEESTPYDKGKVEVCSWTILGYKTGGSSCCSK</sequence>
<organism evidence="10 11">
    <name type="scientific">Salinispira pacifica</name>
    <dbReference type="NCBI Taxonomy" id="1307761"/>
    <lineage>
        <taxon>Bacteria</taxon>
        <taxon>Pseudomonadati</taxon>
        <taxon>Spirochaetota</taxon>
        <taxon>Spirochaetia</taxon>
        <taxon>Spirochaetales</taxon>
        <taxon>Spirochaetaceae</taxon>
        <taxon>Salinispira</taxon>
    </lineage>
</organism>
<name>V5WJJ1_9SPIO</name>
<dbReference type="AlphaFoldDB" id="V5WJJ1"/>
<keyword evidence="10" id="KW-0489">Methyltransferase</keyword>
<dbReference type="SUPFAM" id="SSF53335">
    <property type="entry name" value="S-adenosyl-L-methionine-dependent methyltransferases"/>
    <property type="match status" value="1"/>
</dbReference>
<dbReference type="PATRIC" id="fig|1307761.3.peg.2444"/>
<comment type="catalytic activity">
    <reaction evidence="8">
        <text>arsenic triglutathione + 3 [thioredoxin]-dithiol + 3 S-adenosyl-L-methionine = trimethylarsine + 3 [thioredoxin]-disulfide + 3 glutathione + 3 S-adenosyl-L-homocysteine + 3 H(+)</text>
        <dbReference type="Rhea" id="RHEA:69432"/>
        <dbReference type="Rhea" id="RHEA-COMP:10698"/>
        <dbReference type="Rhea" id="RHEA-COMP:10700"/>
        <dbReference type="ChEBI" id="CHEBI:15378"/>
        <dbReference type="ChEBI" id="CHEBI:27130"/>
        <dbReference type="ChEBI" id="CHEBI:29950"/>
        <dbReference type="ChEBI" id="CHEBI:50058"/>
        <dbReference type="ChEBI" id="CHEBI:57856"/>
        <dbReference type="ChEBI" id="CHEBI:57925"/>
        <dbReference type="ChEBI" id="CHEBI:59789"/>
        <dbReference type="ChEBI" id="CHEBI:183640"/>
        <dbReference type="EC" id="2.1.1.137"/>
    </reaction>
</comment>
<keyword evidence="1 10" id="KW-0808">Transferase</keyword>
<comment type="similarity">
    <text evidence="3">Belongs to the methyltransferase superfamily. Arsenite methyltransferase family.</text>
</comment>
<dbReference type="eggNOG" id="COG2226">
    <property type="taxonomic scope" value="Bacteria"/>
</dbReference>
<evidence type="ECO:0000256" key="1">
    <source>
        <dbReference type="ARBA" id="ARBA00022679"/>
    </source>
</evidence>
<evidence type="ECO:0000313" key="11">
    <source>
        <dbReference type="Proteomes" id="UP000018680"/>
    </source>
</evidence>
<reference evidence="10 11" key="1">
    <citation type="journal article" date="2015" name="Stand. Genomic Sci.">
        <title>Complete genome sequence and description of Salinispira pacifica gen. nov., sp. nov., a novel spirochaete isolated form a hypersaline microbial mat.</title>
        <authorList>
            <person name="Ben Hania W."/>
            <person name="Joseph M."/>
            <person name="Schumann P."/>
            <person name="Bunk B."/>
            <person name="Fiebig A."/>
            <person name="Sproer C."/>
            <person name="Klenk H.P."/>
            <person name="Fardeau M.L."/>
            <person name="Spring S."/>
        </authorList>
    </citation>
    <scope>NUCLEOTIDE SEQUENCE [LARGE SCALE GENOMIC DNA]</scope>
    <source>
        <strain evidence="10 11">L21-RPul-D2</strain>
    </source>
</reference>
<dbReference type="InterPro" id="IPR025714">
    <property type="entry name" value="Methyltranfer_dom"/>
</dbReference>
<dbReference type="KEGG" id="slr:L21SP2_2452"/>
<dbReference type="OrthoDB" id="9808140at2"/>
<protein>
    <recommendedName>
        <fullName evidence="5">Arsenite methyltransferase</fullName>
        <ecNumber evidence="4">2.1.1.137</ecNumber>
    </recommendedName>
</protein>
<dbReference type="GO" id="GO:0030791">
    <property type="term" value="F:arsenite methyltransferase activity"/>
    <property type="evidence" value="ECO:0007669"/>
    <property type="project" value="UniProtKB-EC"/>
</dbReference>
<evidence type="ECO:0000256" key="3">
    <source>
        <dbReference type="ARBA" id="ARBA00034487"/>
    </source>
</evidence>
<dbReference type="Gene3D" id="3.40.50.150">
    <property type="entry name" value="Vaccinia Virus protein VP39"/>
    <property type="match status" value="1"/>
</dbReference>
<dbReference type="InterPro" id="IPR029063">
    <property type="entry name" value="SAM-dependent_MTases_sf"/>
</dbReference>
<evidence type="ECO:0000256" key="5">
    <source>
        <dbReference type="ARBA" id="ARBA00034545"/>
    </source>
</evidence>
<dbReference type="PANTHER" id="PTHR43675">
    <property type="entry name" value="ARSENITE METHYLTRANSFERASE"/>
    <property type="match status" value="1"/>
</dbReference>
<dbReference type="HOGENOM" id="CLU_1293078_0_0_12"/>
<evidence type="ECO:0000256" key="8">
    <source>
        <dbReference type="ARBA" id="ARBA00048428"/>
    </source>
</evidence>
<dbReference type="Pfam" id="PF13847">
    <property type="entry name" value="Methyltransf_31"/>
    <property type="match status" value="1"/>
</dbReference>
<evidence type="ECO:0000256" key="6">
    <source>
        <dbReference type="ARBA" id="ARBA00047941"/>
    </source>
</evidence>